<dbReference type="RefSeq" id="WP_184658409.1">
    <property type="nucleotide sequence ID" value="NZ_CP031518.1"/>
</dbReference>
<dbReference type="EMBL" id="JACHFQ010000003">
    <property type="protein sequence ID" value="MBB5225790.1"/>
    <property type="molecule type" value="Genomic_DNA"/>
</dbReference>
<evidence type="ECO:0000313" key="2">
    <source>
        <dbReference type="EMBL" id="MBB5225790.1"/>
    </source>
</evidence>
<keyword evidence="1" id="KW-1133">Transmembrane helix</keyword>
<feature type="transmembrane region" description="Helical" evidence="1">
    <location>
        <begin position="154"/>
        <end position="172"/>
    </location>
</feature>
<evidence type="ECO:0000256" key="1">
    <source>
        <dbReference type="SAM" id="Phobius"/>
    </source>
</evidence>
<dbReference type="AlphaFoldDB" id="A0A7W8G8N2"/>
<evidence type="ECO:0000313" key="3">
    <source>
        <dbReference type="Proteomes" id="UP000518887"/>
    </source>
</evidence>
<proteinExistence type="predicted"/>
<evidence type="ECO:0008006" key="4">
    <source>
        <dbReference type="Google" id="ProtNLM"/>
    </source>
</evidence>
<sequence length="201" mass="22562">MKKITVPMLNILLAAGVILIIAGLLLISRFSHGFGQVFPVASVCIMIFGAVVFYIAMTLIHWAIFFFAGLLLFFLGLCMTFVFTSVLPFGPSHLWPIAVLLCGVCLILTCIFKHRKVRGVYLFPAVLIEILGLVFLLFSMNVIKISFSVFVSKWGPLVLILAGAALVVVFFWQRNFNDFFPYDKDELSDLTDEDEKTFYGE</sequence>
<gene>
    <name evidence="2" type="ORF">HNP76_001147</name>
</gene>
<comment type="caution">
    <text evidence="2">The sequence shown here is derived from an EMBL/GenBank/DDBJ whole genome shotgun (WGS) entry which is preliminary data.</text>
</comment>
<keyword evidence="1" id="KW-0812">Transmembrane</keyword>
<feature type="transmembrane region" description="Helical" evidence="1">
    <location>
        <begin position="37"/>
        <end position="56"/>
    </location>
</feature>
<reference evidence="2 3" key="1">
    <citation type="submission" date="2020-08" db="EMBL/GenBank/DDBJ databases">
        <title>Genomic Encyclopedia of Type Strains, Phase IV (KMG-IV): sequencing the most valuable type-strain genomes for metagenomic binning, comparative biology and taxonomic classification.</title>
        <authorList>
            <person name="Goeker M."/>
        </authorList>
    </citation>
    <scope>NUCLEOTIDE SEQUENCE [LARGE SCALE GENOMIC DNA]</scope>
    <source>
        <strain evidence="2 3">DSM 103462</strain>
    </source>
</reference>
<accession>A0A7W8G8N2</accession>
<keyword evidence="1" id="KW-0472">Membrane</keyword>
<feature type="transmembrane region" description="Helical" evidence="1">
    <location>
        <begin position="12"/>
        <end position="31"/>
    </location>
</feature>
<feature type="transmembrane region" description="Helical" evidence="1">
    <location>
        <begin position="93"/>
        <end position="112"/>
    </location>
</feature>
<protein>
    <recommendedName>
        <fullName evidence="4">DUF5668 domain-containing protein</fullName>
    </recommendedName>
</protein>
<dbReference type="Proteomes" id="UP000518887">
    <property type="component" value="Unassembled WGS sequence"/>
</dbReference>
<organism evidence="2 3">
    <name type="scientific">Treponema ruminis</name>
    <dbReference type="NCBI Taxonomy" id="744515"/>
    <lineage>
        <taxon>Bacteria</taxon>
        <taxon>Pseudomonadati</taxon>
        <taxon>Spirochaetota</taxon>
        <taxon>Spirochaetia</taxon>
        <taxon>Spirochaetales</taxon>
        <taxon>Treponemataceae</taxon>
        <taxon>Treponema</taxon>
    </lineage>
</organism>
<feature type="transmembrane region" description="Helical" evidence="1">
    <location>
        <begin position="119"/>
        <end position="142"/>
    </location>
</feature>
<feature type="transmembrane region" description="Helical" evidence="1">
    <location>
        <begin position="63"/>
        <end position="87"/>
    </location>
</feature>
<keyword evidence="3" id="KW-1185">Reference proteome</keyword>
<name>A0A7W8G8N2_9SPIR</name>